<dbReference type="InterPro" id="IPR036866">
    <property type="entry name" value="RibonucZ/Hydroxyglut_hydro"/>
</dbReference>
<proteinExistence type="predicted"/>
<name>A0ABS6JWD1_9BACI</name>
<protein>
    <submittedName>
        <fullName evidence="2">MBL fold metallo-hydrolase</fullName>
    </submittedName>
</protein>
<feature type="domain" description="Metallo-beta-lactamase" evidence="1">
    <location>
        <begin position="24"/>
        <end position="235"/>
    </location>
</feature>
<dbReference type="Gene3D" id="3.60.15.10">
    <property type="entry name" value="Ribonuclease Z/Hydroxyacylglutathione hydrolase-like"/>
    <property type="match status" value="1"/>
</dbReference>
<dbReference type="PANTHER" id="PTHR23131:SF4">
    <property type="entry name" value="METALLO-BETA-LACTAMASE SUPERFAMILY POTEIN"/>
    <property type="match status" value="1"/>
</dbReference>
<dbReference type="PANTHER" id="PTHR23131">
    <property type="entry name" value="ENDORIBONUCLEASE LACTB2"/>
    <property type="match status" value="1"/>
</dbReference>
<evidence type="ECO:0000259" key="1">
    <source>
        <dbReference type="SMART" id="SM00849"/>
    </source>
</evidence>
<dbReference type="InterPro" id="IPR050662">
    <property type="entry name" value="Sec-metab_biosynth-thioest"/>
</dbReference>
<evidence type="ECO:0000313" key="3">
    <source>
        <dbReference type="Proteomes" id="UP000790580"/>
    </source>
</evidence>
<evidence type="ECO:0000313" key="2">
    <source>
        <dbReference type="EMBL" id="MBU9722903.1"/>
    </source>
</evidence>
<sequence length="321" mass="36317">MSQVCEVSKDIIKMTLPTPFLVGPVNSYLIKGNALTLVDVGPKTPEALAALKLYLKEQRLQLKDIEVVILTHHHPDHIGLLEEFIPHAKVYAHRKVKPWLNSDTNFLQKTRGFLNGLYRKHGVSEAIISEIERNNKKLLSYSAKGTVDKVLEEGDKLSFLDGWSVIETPGHAQSHISLYREDGLLISGDHLIKHISSNAIIEAPYEDGEERPRTLLQYRQSMEKCMHIDIAYSGHGEAVTDPKTLIKTRLAEQDKKAKQFKSMMGSDPISCFELCKKKYAHIIEKQAALTFSETLGHLDLLEERKEVERVEGDGVLKYRVI</sequence>
<organism evidence="2 3">
    <name type="scientific">Evansella alkalicola</name>
    <dbReference type="NCBI Taxonomy" id="745819"/>
    <lineage>
        <taxon>Bacteria</taxon>
        <taxon>Bacillati</taxon>
        <taxon>Bacillota</taxon>
        <taxon>Bacilli</taxon>
        <taxon>Bacillales</taxon>
        <taxon>Bacillaceae</taxon>
        <taxon>Evansella</taxon>
    </lineage>
</organism>
<accession>A0ABS6JWD1</accession>
<gene>
    <name evidence="2" type="ORF">KS407_15910</name>
</gene>
<reference evidence="2 3" key="1">
    <citation type="submission" date="2021-06" db="EMBL/GenBank/DDBJ databases">
        <title>Bacillus sp. RD4P76, an endophyte from a halophyte.</title>
        <authorList>
            <person name="Sun J.-Q."/>
        </authorList>
    </citation>
    <scope>NUCLEOTIDE SEQUENCE [LARGE SCALE GENOMIC DNA]</scope>
    <source>
        <strain evidence="2 3">JCM 17098</strain>
    </source>
</reference>
<comment type="caution">
    <text evidence="2">The sequence shown here is derived from an EMBL/GenBank/DDBJ whole genome shotgun (WGS) entry which is preliminary data.</text>
</comment>
<keyword evidence="3" id="KW-1185">Reference proteome</keyword>
<dbReference type="EMBL" id="JAHQCR010000063">
    <property type="protein sequence ID" value="MBU9722903.1"/>
    <property type="molecule type" value="Genomic_DNA"/>
</dbReference>
<dbReference type="Proteomes" id="UP000790580">
    <property type="component" value="Unassembled WGS sequence"/>
</dbReference>
<dbReference type="SMART" id="SM00849">
    <property type="entry name" value="Lactamase_B"/>
    <property type="match status" value="1"/>
</dbReference>
<dbReference type="SUPFAM" id="SSF56281">
    <property type="entry name" value="Metallo-hydrolase/oxidoreductase"/>
    <property type="match status" value="1"/>
</dbReference>
<dbReference type="InterPro" id="IPR001279">
    <property type="entry name" value="Metallo-B-lactamas"/>
</dbReference>
<dbReference type="RefSeq" id="WP_088073615.1">
    <property type="nucleotide sequence ID" value="NZ_JAHQCR010000063.1"/>
</dbReference>
<dbReference type="Pfam" id="PF00753">
    <property type="entry name" value="Lactamase_B"/>
    <property type="match status" value="1"/>
</dbReference>